<evidence type="ECO:0000256" key="12">
    <source>
        <dbReference type="ARBA" id="ARBA00023014"/>
    </source>
</evidence>
<dbReference type="Gene3D" id="3.20.20.70">
    <property type="entry name" value="Aldolase class I"/>
    <property type="match status" value="1"/>
</dbReference>
<dbReference type="InterPro" id="IPR058240">
    <property type="entry name" value="rSAM_sf"/>
</dbReference>
<evidence type="ECO:0000313" key="14">
    <source>
        <dbReference type="EMBL" id="EAL63309.1"/>
    </source>
</evidence>
<comment type="caution">
    <text evidence="14">The sequence shown here is derived from an EMBL/GenBank/DDBJ whole genome shotgun (WGS) entry which is preliminary data.</text>
</comment>
<keyword evidence="8" id="KW-0949">S-adenosyl-L-methionine</keyword>
<name>Q54J76_DICDI</name>
<dbReference type="SMR" id="Q54J76"/>
<dbReference type="OMA" id="TMKFLFE"/>
<keyword evidence="4" id="KW-0963">Cytoplasm</keyword>
<dbReference type="InterPro" id="IPR048641">
    <property type="entry name" value="RlmN_N"/>
</dbReference>
<dbReference type="Gene3D" id="1.10.150.530">
    <property type="match status" value="1"/>
</dbReference>
<dbReference type="EMBL" id="AAFI02000109">
    <property type="protein sequence ID" value="EAL63309.1"/>
    <property type="molecule type" value="Genomic_DNA"/>
</dbReference>
<feature type="domain" description="Radical SAM core" evidence="13">
    <location>
        <begin position="142"/>
        <end position="380"/>
    </location>
</feature>
<proteinExistence type="inferred from homology"/>
<dbReference type="SFLD" id="SFLDF00275">
    <property type="entry name" value="adenosine_C2_methyltransferase"/>
    <property type="match status" value="1"/>
</dbReference>
<dbReference type="AlphaFoldDB" id="Q54J76"/>
<dbReference type="Proteomes" id="UP000002195">
    <property type="component" value="Unassembled WGS sequence"/>
</dbReference>
<keyword evidence="11" id="KW-0408">Iron</keyword>
<comment type="cofactor">
    <cofactor evidence="1">
        <name>[4Fe-4S] cluster</name>
        <dbReference type="ChEBI" id="CHEBI:49883"/>
    </cofactor>
</comment>
<dbReference type="PhylomeDB" id="Q54J76"/>
<dbReference type="NCBIfam" id="TIGR00048">
    <property type="entry name" value="rRNA_mod_RlmN"/>
    <property type="match status" value="1"/>
</dbReference>
<evidence type="ECO:0000259" key="13">
    <source>
        <dbReference type="PROSITE" id="PS51918"/>
    </source>
</evidence>
<dbReference type="SUPFAM" id="SSF102114">
    <property type="entry name" value="Radical SAM enzymes"/>
    <property type="match status" value="1"/>
</dbReference>
<dbReference type="InterPro" id="IPR004383">
    <property type="entry name" value="rRNA_lsu_MTrfase_RlmN/Cfr"/>
</dbReference>
<dbReference type="SFLD" id="SFLDG01062">
    <property type="entry name" value="methyltransferase_(Class_A)"/>
    <property type="match status" value="1"/>
</dbReference>
<dbReference type="KEGG" id="ddi:DDB_G0288255"/>
<dbReference type="GO" id="GO:0046872">
    <property type="term" value="F:metal ion binding"/>
    <property type="evidence" value="ECO:0007669"/>
    <property type="project" value="UniProtKB-KW"/>
</dbReference>
<dbReference type="GO" id="GO:0005737">
    <property type="term" value="C:cytoplasm"/>
    <property type="evidence" value="ECO:0007669"/>
    <property type="project" value="UniProtKB-SubCell"/>
</dbReference>
<evidence type="ECO:0000256" key="6">
    <source>
        <dbReference type="ARBA" id="ARBA00022603"/>
    </source>
</evidence>
<dbReference type="VEuPathDB" id="AmoebaDB:DDB_G0288255"/>
<dbReference type="SFLD" id="SFLDS00029">
    <property type="entry name" value="Radical_SAM"/>
    <property type="match status" value="1"/>
</dbReference>
<dbReference type="Pfam" id="PF04055">
    <property type="entry name" value="Radical_SAM"/>
    <property type="match status" value="1"/>
</dbReference>
<dbReference type="InParanoid" id="Q54J76"/>
<dbReference type="InterPro" id="IPR027492">
    <property type="entry name" value="RNA_MTrfase_RlmN"/>
</dbReference>
<evidence type="ECO:0000313" key="15">
    <source>
        <dbReference type="Proteomes" id="UP000002195"/>
    </source>
</evidence>
<evidence type="ECO:0000256" key="5">
    <source>
        <dbReference type="ARBA" id="ARBA00022552"/>
    </source>
</evidence>
<dbReference type="HOGENOM" id="CLU_029101_2_0_1"/>
<accession>Q54J76</accession>
<dbReference type="FunCoup" id="Q54J76">
    <property type="interactions" value="29"/>
</dbReference>
<evidence type="ECO:0000256" key="2">
    <source>
        <dbReference type="ARBA" id="ARBA00004496"/>
    </source>
</evidence>
<protein>
    <recommendedName>
        <fullName evidence="13">Radical SAM core domain-containing protein</fullName>
    </recommendedName>
</protein>
<dbReference type="dictyBase" id="DDB_G0288255"/>
<dbReference type="PROSITE" id="PS51918">
    <property type="entry name" value="RADICAL_SAM"/>
    <property type="match status" value="1"/>
</dbReference>
<evidence type="ECO:0000256" key="11">
    <source>
        <dbReference type="ARBA" id="ARBA00023004"/>
    </source>
</evidence>
<gene>
    <name evidence="14" type="ORF">DDB_G0288255</name>
</gene>
<dbReference type="GO" id="GO:0070475">
    <property type="term" value="P:rRNA base methylation"/>
    <property type="evidence" value="ECO:0000318"/>
    <property type="project" value="GO_Central"/>
</dbReference>
<keyword evidence="9" id="KW-0819">tRNA processing</keyword>
<dbReference type="HAMAP" id="MF_01849">
    <property type="entry name" value="RNA_methyltr_RlmN"/>
    <property type="match status" value="1"/>
</dbReference>
<evidence type="ECO:0000256" key="9">
    <source>
        <dbReference type="ARBA" id="ARBA00022694"/>
    </source>
</evidence>
<organism evidence="14 15">
    <name type="scientific">Dictyostelium discoideum</name>
    <name type="common">Social amoeba</name>
    <dbReference type="NCBI Taxonomy" id="44689"/>
    <lineage>
        <taxon>Eukaryota</taxon>
        <taxon>Amoebozoa</taxon>
        <taxon>Evosea</taxon>
        <taxon>Eumycetozoa</taxon>
        <taxon>Dictyostelia</taxon>
        <taxon>Dictyosteliales</taxon>
        <taxon>Dictyosteliaceae</taxon>
        <taxon>Dictyostelium</taxon>
    </lineage>
</organism>
<dbReference type="InterPro" id="IPR013785">
    <property type="entry name" value="Aldolase_TIM"/>
</dbReference>
<comment type="subcellular location">
    <subcellularLocation>
        <location evidence="2">Cytoplasm</location>
    </subcellularLocation>
</comment>
<dbReference type="PIRSF" id="PIRSF006004">
    <property type="entry name" value="CHP00048"/>
    <property type="match status" value="1"/>
</dbReference>
<dbReference type="RefSeq" id="XP_636811.1">
    <property type="nucleotide sequence ID" value="XM_631719.1"/>
</dbReference>
<keyword evidence="6" id="KW-0489">Methyltransferase</keyword>
<dbReference type="InterPro" id="IPR040072">
    <property type="entry name" value="Methyltransferase_A"/>
</dbReference>
<dbReference type="PaxDb" id="44689-DDB0304824"/>
<sequence length="407" mass="45734">MIRRILINNQILKRDCNSFSKIKNFDSKNESILTTTTTTNEKTDIIKKINLIGIQKDELEDKVLKLGYPKYLSEQIWAFMYNKGIVDINSFERVSKEKREEIKSKYEVNIGEITKHQLSVDGTRKLLISFDGAEVESVFIPEGKRGTLCVSSQVGCTFACTFCHTGTQKFIRNLTASEIVSQVIATRHVLNDFTDSSIKRTLTNIVFMGQGEPFYNYRNVSKAIKIITDPNGLAIGKSKITVSTSGVVPLIDRLGSDFPGIGLAISLHSANDKTRSEIVPANRQWPISELVEACIKFSKNCKERITIEYVMLKGVNDSEQDAYDLVKLSKSFPSFVNLIPFNPWPGSQYKSSSKETISQFSKILDDKGIKVTIRQPRGRDILAACGQLNTESIKEINKPIQPLENLD</sequence>
<keyword evidence="15" id="KW-1185">Reference proteome</keyword>
<reference evidence="14 15" key="1">
    <citation type="journal article" date="2005" name="Nature">
        <title>The genome of the social amoeba Dictyostelium discoideum.</title>
        <authorList>
            <consortium name="The Dictyostelium discoideum Sequencing Consortium"/>
            <person name="Eichinger L."/>
            <person name="Pachebat J.A."/>
            <person name="Glockner G."/>
            <person name="Rajandream M.A."/>
            <person name="Sucgang R."/>
            <person name="Berriman M."/>
            <person name="Song J."/>
            <person name="Olsen R."/>
            <person name="Szafranski K."/>
            <person name="Xu Q."/>
            <person name="Tunggal B."/>
            <person name="Kummerfeld S."/>
            <person name="Madera M."/>
            <person name="Konfortov B.A."/>
            <person name="Rivero F."/>
            <person name="Bankier A.T."/>
            <person name="Lehmann R."/>
            <person name="Hamlin N."/>
            <person name="Davies R."/>
            <person name="Gaudet P."/>
            <person name="Fey P."/>
            <person name="Pilcher K."/>
            <person name="Chen G."/>
            <person name="Saunders D."/>
            <person name="Sodergren E."/>
            <person name="Davis P."/>
            <person name="Kerhornou A."/>
            <person name="Nie X."/>
            <person name="Hall N."/>
            <person name="Anjard C."/>
            <person name="Hemphill L."/>
            <person name="Bason N."/>
            <person name="Farbrother P."/>
            <person name="Desany B."/>
            <person name="Just E."/>
            <person name="Morio T."/>
            <person name="Rost R."/>
            <person name="Churcher C."/>
            <person name="Cooper J."/>
            <person name="Haydock S."/>
            <person name="van Driessche N."/>
            <person name="Cronin A."/>
            <person name="Goodhead I."/>
            <person name="Muzny D."/>
            <person name="Mourier T."/>
            <person name="Pain A."/>
            <person name="Lu M."/>
            <person name="Harper D."/>
            <person name="Lindsay R."/>
            <person name="Hauser H."/>
            <person name="James K."/>
            <person name="Quiles M."/>
            <person name="Madan Babu M."/>
            <person name="Saito T."/>
            <person name="Buchrieser C."/>
            <person name="Wardroper A."/>
            <person name="Felder M."/>
            <person name="Thangavelu M."/>
            <person name="Johnson D."/>
            <person name="Knights A."/>
            <person name="Loulseged H."/>
            <person name="Mungall K."/>
            <person name="Oliver K."/>
            <person name="Price C."/>
            <person name="Quail M.A."/>
            <person name="Urushihara H."/>
            <person name="Hernandez J."/>
            <person name="Rabbinowitsch E."/>
            <person name="Steffen D."/>
            <person name="Sanders M."/>
            <person name="Ma J."/>
            <person name="Kohara Y."/>
            <person name="Sharp S."/>
            <person name="Simmonds M."/>
            <person name="Spiegler S."/>
            <person name="Tivey A."/>
            <person name="Sugano S."/>
            <person name="White B."/>
            <person name="Walker D."/>
            <person name="Woodward J."/>
            <person name="Winckler T."/>
            <person name="Tanaka Y."/>
            <person name="Shaulsky G."/>
            <person name="Schleicher M."/>
            <person name="Weinstock G."/>
            <person name="Rosenthal A."/>
            <person name="Cox E.C."/>
            <person name="Chisholm R.L."/>
            <person name="Gibbs R."/>
            <person name="Loomis W.F."/>
            <person name="Platzer M."/>
            <person name="Kay R.R."/>
            <person name="Williams J."/>
            <person name="Dear P.H."/>
            <person name="Noegel A.A."/>
            <person name="Barrell B."/>
            <person name="Kuspa A."/>
        </authorList>
    </citation>
    <scope>NUCLEOTIDE SEQUENCE [LARGE SCALE GENOMIC DNA]</scope>
    <source>
        <strain evidence="14 15">AX4</strain>
    </source>
</reference>
<dbReference type="PANTHER" id="PTHR30544">
    <property type="entry name" value="23S RRNA METHYLTRANSFERASE"/>
    <property type="match status" value="1"/>
</dbReference>
<evidence type="ECO:0000256" key="10">
    <source>
        <dbReference type="ARBA" id="ARBA00022723"/>
    </source>
</evidence>
<dbReference type="PANTHER" id="PTHR30544:SF5">
    <property type="entry name" value="RADICAL SAM CORE DOMAIN-CONTAINING PROTEIN"/>
    <property type="match status" value="1"/>
</dbReference>
<keyword evidence="7" id="KW-0808">Transferase</keyword>
<keyword evidence="5" id="KW-0698">rRNA processing</keyword>
<dbReference type="InterPro" id="IPR007197">
    <property type="entry name" value="rSAM"/>
</dbReference>
<dbReference type="FunFam" id="1.10.150.530:FF:000007">
    <property type="entry name" value="23S rRNA methyltransferase"/>
    <property type="match status" value="1"/>
</dbReference>
<dbReference type="GO" id="GO:0051539">
    <property type="term" value="F:4 iron, 4 sulfur cluster binding"/>
    <property type="evidence" value="ECO:0007669"/>
    <property type="project" value="UniProtKB-KW"/>
</dbReference>
<dbReference type="FunFam" id="3.20.20.70:FF:000008">
    <property type="entry name" value="Dual-specificity RNA methyltransferase RlmN"/>
    <property type="match status" value="1"/>
</dbReference>
<keyword evidence="10" id="KW-0479">Metal-binding</keyword>
<dbReference type="GO" id="GO:0008173">
    <property type="term" value="F:RNA methyltransferase activity"/>
    <property type="evidence" value="ECO:0007669"/>
    <property type="project" value="InterPro"/>
</dbReference>
<dbReference type="GeneID" id="8626528"/>
<dbReference type="GO" id="GO:0030488">
    <property type="term" value="P:tRNA methylation"/>
    <property type="evidence" value="ECO:0000318"/>
    <property type="project" value="GO_Central"/>
</dbReference>
<keyword evidence="12" id="KW-0411">Iron-sulfur</keyword>
<evidence type="ECO:0000256" key="3">
    <source>
        <dbReference type="ARBA" id="ARBA00022485"/>
    </source>
</evidence>
<evidence type="ECO:0000256" key="4">
    <source>
        <dbReference type="ARBA" id="ARBA00022490"/>
    </source>
</evidence>
<evidence type="ECO:0000256" key="7">
    <source>
        <dbReference type="ARBA" id="ARBA00022679"/>
    </source>
</evidence>
<dbReference type="CDD" id="cd01335">
    <property type="entry name" value="Radical_SAM"/>
    <property type="match status" value="1"/>
</dbReference>
<dbReference type="Pfam" id="PF21016">
    <property type="entry name" value="RlmN_N"/>
    <property type="match status" value="1"/>
</dbReference>
<evidence type="ECO:0000256" key="1">
    <source>
        <dbReference type="ARBA" id="ARBA00001966"/>
    </source>
</evidence>
<keyword evidence="3" id="KW-0004">4Fe-4S</keyword>
<dbReference type="eggNOG" id="ENOG502QV91">
    <property type="taxonomic scope" value="Eukaryota"/>
</dbReference>
<evidence type="ECO:0000256" key="8">
    <source>
        <dbReference type="ARBA" id="ARBA00022691"/>
    </source>
</evidence>